<reference evidence="1" key="1">
    <citation type="submission" date="2021-07" db="EMBL/GenBank/DDBJ databases">
        <authorList>
            <person name="Durling M."/>
        </authorList>
    </citation>
    <scope>NUCLEOTIDE SEQUENCE</scope>
</reference>
<dbReference type="EMBL" id="CAJVRM010000343">
    <property type="protein sequence ID" value="CAG8979921.1"/>
    <property type="molecule type" value="Genomic_DNA"/>
</dbReference>
<name>A0A9N9QAB0_9HELO</name>
<keyword evidence="2" id="KW-1185">Reference proteome</keyword>
<dbReference type="OrthoDB" id="10275001at2759"/>
<comment type="caution">
    <text evidence="1">The sequence shown here is derived from an EMBL/GenBank/DDBJ whole genome shotgun (WGS) entry which is preliminary data.</text>
</comment>
<proteinExistence type="predicted"/>
<sequence length="331" mass="38802">MEERLDCVKQLLRSGLHRGDAAAIFPKCRIYQTFIYFANWCQYVDLERVIKMGIAPSQIENDNTRPQYTLHSSPIADRPRNVVRFIQSAGFHTKNRILVACTPEDRLRWQKICFNFAKRRELCVDVQYYRNGQVKESHLNTNAPHMPDESTWHMLEAYNIESKTPMYTYRKRKEEANNRFDWSIETSDHGSTERCELVLMDSEQFYRWRLSMTEEEIDFKDQQMILHALKRNCDCLVGGSNPCVLCYKDEYQGRVLMADPFKTQEGPDVFWFQIEETQVTPWVEWIDLGTSEGGRRLEELTGQEAPLRNWQVGDFGAAVRAEIGKKTLSLT</sequence>
<evidence type="ECO:0000313" key="1">
    <source>
        <dbReference type="EMBL" id="CAG8979921.1"/>
    </source>
</evidence>
<accession>A0A9N9QAB0</accession>
<protein>
    <submittedName>
        <fullName evidence="1">Uncharacterized protein</fullName>
    </submittedName>
</protein>
<dbReference type="AlphaFoldDB" id="A0A9N9QAB0"/>
<dbReference type="Proteomes" id="UP000701801">
    <property type="component" value="Unassembled WGS sequence"/>
</dbReference>
<organism evidence="1 2">
    <name type="scientific">Hymenoscyphus albidus</name>
    <dbReference type="NCBI Taxonomy" id="595503"/>
    <lineage>
        <taxon>Eukaryota</taxon>
        <taxon>Fungi</taxon>
        <taxon>Dikarya</taxon>
        <taxon>Ascomycota</taxon>
        <taxon>Pezizomycotina</taxon>
        <taxon>Leotiomycetes</taxon>
        <taxon>Helotiales</taxon>
        <taxon>Helotiaceae</taxon>
        <taxon>Hymenoscyphus</taxon>
    </lineage>
</organism>
<evidence type="ECO:0000313" key="2">
    <source>
        <dbReference type="Proteomes" id="UP000701801"/>
    </source>
</evidence>
<gene>
    <name evidence="1" type="ORF">HYALB_00011844</name>
</gene>